<evidence type="ECO:0000313" key="4">
    <source>
        <dbReference type="EMBL" id="OGG04741.1"/>
    </source>
</evidence>
<dbReference type="GO" id="GO:0035438">
    <property type="term" value="F:cyclic-di-GMP binding"/>
    <property type="evidence" value="ECO:0007669"/>
    <property type="project" value="InterPro"/>
</dbReference>
<accession>A0A1F5YX24</accession>
<dbReference type="Pfam" id="PF07238">
    <property type="entry name" value="PilZ"/>
    <property type="match status" value="1"/>
</dbReference>
<comment type="caution">
    <text evidence="4">The sequence shown here is derived from an EMBL/GenBank/DDBJ whole genome shotgun (WGS) entry which is preliminary data.</text>
</comment>
<gene>
    <name evidence="4" type="ORF">A3F83_10720</name>
</gene>
<dbReference type="Pfam" id="PF12945">
    <property type="entry name" value="PilZNR"/>
    <property type="match status" value="1"/>
</dbReference>
<keyword evidence="1" id="KW-0472">Membrane</keyword>
<feature type="domain" description="PilZ" evidence="2">
    <location>
        <begin position="273"/>
        <end position="359"/>
    </location>
</feature>
<dbReference type="AlphaFoldDB" id="A0A1F5YX24"/>
<evidence type="ECO:0000259" key="2">
    <source>
        <dbReference type="Pfam" id="PF07238"/>
    </source>
</evidence>
<organism evidence="4 5">
    <name type="scientific">Candidatus Glassbacteria bacterium RIFCSPLOWO2_12_FULL_58_11</name>
    <dbReference type="NCBI Taxonomy" id="1817867"/>
    <lineage>
        <taxon>Bacteria</taxon>
        <taxon>Candidatus Glassiibacteriota</taxon>
    </lineage>
</organism>
<sequence length="365" mass="41718">MDESFRPLLKYFTIPNPEPGEIKLVILIILVFLGLLFLLVYLQAWLKSRKERANLIKAARKHNLSQAENDLISSLSKGKSRIKPGLVFVSIGEFHRLFGPLMHELVEKAEQDEAARKKLDGIFALRKKLFGEVAYHFGSITSTIQFRIGQKLTLQFSIEGVTREFSSMVLDVDAAAITVANASENGKFFHFGLGQQFKVSFNRVDDGFYEFETTALRSVTDKNEYFLLLAHATQLKRLQSRMYYRVRLDKPFSFRRFAWDESLETRYHPGSGDLREKFNGEILNLGGGGMLIFTGENLVKNDLLTFDLELNAENTIHDLLAKVVGIEDEEELGIKRKLIHLQFMNIKPGEQDLITKLIQQSKLPQ</sequence>
<feature type="transmembrane region" description="Helical" evidence="1">
    <location>
        <begin position="22"/>
        <end position="42"/>
    </location>
</feature>
<proteinExistence type="predicted"/>
<dbReference type="InterPro" id="IPR009926">
    <property type="entry name" value="T3SS_YcgR_PilZN"/>
</dbReference>
<evidence type="ECO:0000313" key="5">
    <source>
        <dbReference type="Proteomes" id="UP000179129"/>
    </source>
</evidence>
<dbReference type="InterPro" id="IPR009875">
    <property type="entry name" value="PilZ_domain"/>
</dbReference>
<name>A0A1F5YX24_9BACT</name>
<feature type="domain" description="Type III secretion system flagellar brake protein YcgR PilZN" evidence="3">
    <location>
        <begin position="147"/>
        <end position="228"/>
    </location>
</feature>
<dbReference type="Proteomes" id="UP000179129">
    <property type="component" value="Unassembled WGS sequence"/>
</dbReference>
<keyword evidence="1" id="KW-0812">Transmembrane</keyword>
<reference evidence="4 5" key="1">
    <citation type="journal article" date="2016" name="Nat. Commun.">
        <title>Thousands of microbial genomes shed light on interconnected biogeochemical processes in an aquifer system.</title>
        <authorList>
            <person name="Anantharaman K."/>
            <person name="Brown C.T."/>
            <person name="Hug L.A."/>
            <person name="Sharon I."/>
            <person name="Castelle C.J."/>
            <person name="Probst A.J."/>
            <person name="Thomas B.C."/>
            <person name="Singh A."/>
            <person name="Wilkins M.J."/>
            <person name="Karaoz U."/>
            <person name="Brodie E.L."/>
            <person name="Williams K.H."/>
            <person name="Hubbard S.S."/>
            <person name="Banfield J.F."/>
        </authorList>
    </citation>
    <scope>NUCLEOTIDE SEQUENCE [LARGE SCALE GENOMIC DNA]</scope>
</reference>
<dbReference type="EMBL" id="MFIX01000093">
    <property type="protein sequence ID" value="OGG04741.1"/>
    <property type="molecule type" value="Genomic_DNA"/>
</dbReference>
<protein>
    <recommendedName>
        <fullName evidence="6">PilZ domain-containing protein</fullName>
    </recommendedName>
</protein>
<evidence type="ECO:0008006" key="6">
    <source>
        <dbReference type="Google" id="ProtNLM"/>
    </source>
</evidence>
<keyword evidence="1" id="KW-1133">Transmembrane helix</keyword>
<evidence type="ECO:0000259" key="3">
    <source>
        <dbReference type="Pfam" id="PF12945"/>
    </source>
</evidence>
<evidence type="ECO:0000256" key="1">
    <source>
        <dbReference type="SAM" id="Phobius"/>
    </source>
</evidence>
<dbReference type="STRING" id="1817867.A3F83_10720"/>